<name>A0A9P1FIP7_9DINO</name>
<evidence type="ECO:0000313" key="6">
    <source>
        <dbReference type="Proteomes" id="UP001152797"/>
    </source>
</evidence>
<dbReference type="Pfam" id="PF02137">
    <property type="entry name" value="A_deamin"/>
    <property type="match status" value="1"/>
</dbReference>
<feature type="region of interest" description="Disordered" evidence="1">
    <location>
        <begin position="363"/>
        <end position="400"/>
    </location>
</feature>
<dbReference type="Gene3D" id="3.80.10.10">
    <property type="entry name" value="Ribonuclease Inhibitor"/>
    <property type="match status" value="3"/>
</dbReference>
<evidence type="ECO:0000256" key="1">
    <source>
        <dbReference type="SAM" id="MobiDB-lite"/>
    </source>
</evidence>
<organism evidence="3">
    <name type="scientific">Cladocopium goreaui</name>
    <dbReference type="NCBI Taxonomy" id="2562237"/>
    <lineage>
        <taxon>Eukaryota</taxon>
        <taxon>Sar</taxon>
        <taxon>Alveolata</taxon>
        <taxon>Dinophyceae</taxon>
        <taxon>Suessiales</taxon>
        <taxon>Symbiodiniaceae</taxon>
        <taxon>Cladocopium</taxon>
    </lineage>
</organism>
<feature type="domain" description="A to I editase" evidence="2">
    <location>
        <begin position="454"/>
        <end position="700"/>
    </location>
</feature>
<proteinExistence type="predicted"/>
<gene>
    <name evidence="3" type="ORF">C1SCF055_LOCUS3728</name>
</gene>
<evidence type="ECO:0000313" key="4">
    <source>
        <dbReference type="EMBL" id="CAL1128772.1"/>
    </source>
</evidence>
<dbReference type="EMBL" id="CAMXCT020000202">
    <property type="protein sequence ID" value="CAL1128772.1"/>
    <property type="molecule type" value="Genomic_DNA"/>
</dbReference>
<dbReference type="InterPro" id="IPR002466">
    <property type="entry name" value="A_deamin"/>
</dbReference>
<dbReference type="EMBL" id="CAMXCT010000202">
    <property type="protein sequence ID" value="CAI3975397.1"/>
    <property type="molecule type" value="Genomic_DNA"/>
</dbReference>
<dbReference type="AlphaFoldDB" id="A0A9P1FIP7"/>
<feature type="compositionally biased region" description="Basic and acidic residues" evidence="1">
    <location>
        <begin position="363"/>
        <end position="377"/>
    </location>
</feature>
<dbReference type="SMART" id="SM00552">
    <property type="entry name" value="ADEAMc"/>
    <property type="match status" value="1"/>
</dbReference>
<dbReference type="OrthoDB" id="341587at2759"/>
<dbReference type="PROSITE" id="PS50141">
    <property type="entry name" value="A_DEAMIN_EDITASE"/>
    <property type="match status" value="1"/>
</dbReference>
<evidence type="ECO:0000313" key="5">
    <source>
        <dbReference type="EMBL" id="CAL4762709.1"/>
    </source>
</evidence>
<dbReference type="SUPFAM" id="SSF52047">
    <property type="entry name" value="RNI-like"/>
    <property type="match status" value="1"/>
</dbReference>
<reference evidence="4" key="2">
    <citation type="submission" date="2024-04" db="EMBL/GenBank/DDBJ databases">
        <authorList>
            <person name="Chen Y."/>
            <person name="Shah S."/>
            <person name="Dougan E. K."/>
            <person name="Thang M."/>
            <person name="Chan C."/>
        </authorList>
    </citation>
    <scope>NUCLEOTIDE SEQUENCE [LARGE SCALE GENOMIC DNA]</scope>
</reference>
<dbReference type="GO" id="GO:0005730">
    <property type="term" value="C:nucleolus"/>
    <property type="evidence" value="ECO:0007669"/>
    <property type="project" value="TreeGrafter"/>
</dbReference>
<dbReference type="SMART" id="SM00368">
    <property type="entry name" value="LRR_RI"/>
    <property type="match status" value="7"/>
</dbReference>
<protein>
    <submittedName>
        <fullName evidence="5">Double-stranded RNA-specific adenosine deaminase (DRADA)</fullName>
    </submittedName>
</protein>
<dbReference type="PANTHER" id="PTHR10910">
    <property type="entry name" value="EUKARYOTE SPECIFIC DSRNA BINDING PROTEIN"/>
    <property type="match status" value="1"/>
</dbReference>
<dbReference type="InterPro" id="IPR001611">
    <property type="entry name" value="Leu-rich_rpt"/>
</dbReference>
<dbReference type="Pfam" id="PF13516">
    <property type="entry name" value="LRR_6"/>
    <property type="match status" value="2"/>
</dbReference>
<keyword evidence="6" id="KW-1185">Reference proteome</keyword>
<evidence type="ECO:0000313" key="3">
    <source>
        <dbReference type="EMBL" id="CAI3975397.1"/>
    </source>
</evidence>
<dbReference type="GO" id="GO:0003726">
    <property type="term" value="F:double-stranded RNA adenosine deaminase activity"/>
    <property type="evidence" value="ECO:0007669"/>
    <property type="project" value="TreeGrafter"/>
</dbReference>
<dbReference type="GO" id="GO:0006396">
    <property type="term" value="P:RNA processing"/>
    <property type="evidence" value="ECO:0007669"/>
    <property type="project" value="InterPro"/>
</dbReference>
<dbReference type="InterPro" id="IPR032675">
    <property type="entry name" value="LRR_dom_sf"/>
</dbReference>
<dbReference type="GO" id="GO:0003725">
    <property type="term" value="F:double-stranded RNA binding"/>
    <property type="evidence" value="ECO:0007669"/>
    <property type="project" value="TreeGrafter"/>
</dbReference>
<sequence length="741" mass="78523">MTAVPGALAQLGLSAALGSRCLSSGCSSKELGSMATTCKEPEDGKPPPQCNTAAYHSPSEEIPMAECGVLTDAAIENSTLLEFSLAANEATPEMLYRLETALAKNIFVDGLSPDALRCDLRNKNFSDAGIKSLAAMLREFPTLQSLDLRGNALTDESVKILHRALEPNVEEVLLSIDSSAARRLRGKVVFAALQGAAQRSPAATTRLAGNQGLGDEGATELAQLIGDGERNSLLISALGLQQNAIGPPGAMALAVALPRLEMLRELLLYSNQLGPQGAAAICERLPASLTALDLGSNHLGDAGAKAVAAQLAGHGLRELHLDSDYNELGPDSADILMEAVQEMPQLRSLWLQGNNVGREVQELLDGRPRGSPRERNAQQELEDEVGSAVDGPTDVPLPDLRSLQAGDDFADRCARLALERYFQLCGRHALSARGQVVLAAMLAQEHPHDLWVVALGVGTKFMPADAVKADQGHERVRDSHAEVLARRGFMHYLYKEVQALVGLSSMPVRLLQAAASGDSFELKEGLSLHLYVSTAPCGWASGSNKRCKRGLKRLKVPELLVKGAGDSEAPVGCVFASDLSLSDVSLSCSDKVARWQFQGLEGLLLASVVRGPLRLSTITIGRKFDHASCVLALGWASVAILRSTLSLEAALALAKSQNLGASAPESEKADESYVWSLGDVQAAMHDGRTGAALDSRGASRQAAPAVAGSRFLQLYNSLPLALGEAEGCRIPRLQGFKELEA</sequence>
<dbReference type="EMBL" id="CAMXCT030000202">
    <property type="protein sequence ID" value="CAL4762709.1"/>
    <property type="molecule type" value="Genomic_DNA"/>
</dbReference>
<dbReference type="GO" id="GO:0005737">
    <property type="term" value="C:cytoplasm"/>
    <property type="evidence" value="ECO:0007669"/>
    <property type="project" value="TreeGrafter"/>
</dbReference>
<dbReference type="Proteomes" id="UP001152797">
    <property type="component" value="Unassembled WGS sequence"/>
</dbReference>
<evidence type="ECO:0000259" key="2">
    <source>
        <dbReference type="PROSITE" id="PS50141"/>
    </source>
</evidence>
<dbReference type="GO" id="GO:0006382">
    <property type="term" value="P:adenosine to inosine editing"/>
    <property type="evidence" value="ECO:0007669"/>
    <property type="project" value="TreeGrafter"/>
</dbReference>
<dbReference type="PANTHER" id="PTHR10910:SF62">
    <property type="entry name" value="AT07585P-RELATED"/>
    <property type="match status" value="1"/>
</dbReference>
<accession>A0A9P1FIP7</accession>
<dbReference type="GO" id="GO:0008251">
    <property type="term" value="F:tRNA-specific adenosine deaminase activity"/>
    <property type="evidence" value="ECO:0007669"/>
    <property type="project" value="TreeGrafter"/>
</dbReference>
<reference evidence="3" key="1">
    <citation type="submission" date="2022-10" db="EMBL/GenBank/DDBJ databases">
        <authorList>
            <person name="Chen Y."/>
            <person name="Dougan E. K."/>
            <person name="Chan C."/>
            <person name="Rhodes N."/>
            <person name="Thang M."/>
        </authorList>
    </citation>
    <scope>NUCLEOTIDE SEQUENCE</scope>
</reference>
<comment type="caution">
    <text evidence="3">The sequence shown here is derived from an EMBL/GenBank/DDBJ whole genome shotgun (WGS) entry which is preliminary data.</text>
</comment>